<name>A0ABS4J9R8_9BACL</name>
<sequence length="274" mass="32349">MNPFEKIFNYQLLSRLDESGTFMITSHERSWLKMMLQHPAAAEAFTAVTLDKLQLILELEQPLELTTVFVEKARSLERQVYHPHLRLLRRCLVNKSRIRLSFSIKGDQSRNEQLGFPYKLEYSMVKREWYLLWYHLRNHMLMSTRLQKISTITEESLPEEMSAKALADIQKILEKRKAEAFIQINKEYNRELSRILYAFSCFEKEVSYDASDDRYTIHLSFAGNESEYVLSKIRFLGKRVRIIGNEKLQQRMLETASKALERYGISDSSNETDT</sequence>
<accession>A0ABS4J9R8</accession>
<evidence type="ECO:0000313" key="2">
    <source>
        <dbReference type="Proteomes" id="UP001519287"/>
    </source>
</evidence>
<comment type="caution">
    <text evidence="1">The sequence shown here is derived from an EMBL/GenBank/DDBJ whole genome shotgun (WGS) entry which is preliminary data.</text>
</comment>
<evidence type="ECO:0000313" key="1">
    <source>
        <dbReference type="EMBL" id="MBP1996591.1"/>
    </source>
</evidence>
<keyword evidence="2" id="KW-1185">Reference proteome</keyword>
<proteinExistence type="predicted"/>
<dbReference type="RefSeq" id="WP_209979186.1">
    <property type="nucleotide sequence ID" value="NZ_JAGGLB010000052.1"/>
</dbReference>
<protein>
    <recommendedName>
        <fullName evidence="3">WYL domain-containing protein</fullName>
    </recommendedName>
</protein>
<dbReference type="EMBL" id="JAGGLB010000052">
    <property type="protein sequence ID" value="MBP1996591.1"/>
    <property type="molecule type" value="Genomic_DNA"/>
</dbReference>
<dbReference type="PROSITE" id="PS52050">
    <property type="entry name" value="WYL"/>
    <property type="match status" value="1"/>
</dbReference>
<dbReference type="Proteomes" id="UP001519287">
    <property type="component" value="Unassembled WGS sequence"/>
</dbReference>
<gene>
    <name evidence="1" type="ORF">J2Z66_008239</name>
</gene>
<evidence type="ECO:0008006" key="3">
    <source>
        <dbReference type="Google" id="ProtNLM"/>
    </source>
</evidence>
<reference evidence="1 2" key="1">
    <citation type="submission" date="2021-03" db="EMBL/GenBank/DDBJ databases">
        <title>Genomic Encyclopedia of Type Strains, Phase IV (KMG-IV): sequencing the most valuable type-strain genomes for metagenomic binning, comparative biology and taxonomic classification.</title>
        <authorList>
            <person name="Goeker M."/>
        </authorList>
    </citation>
    <scope>NUCLEOTIDE SEQUENCE [LARGE SCALE GENOMIC DNA]</scope>
    <source>
        <strain evidence="1 2">DSM 26048</strain>
    </source>
</reference>
<organism evidence="1 2">
    <name type="scientific">Paenibacillus eucommiae</name>
    <dbReference type="NCBI Taxonomy" id="1355755"/>
    <lineage>
        <taxon>Bacteria</taxon>
        <taxon>Bacillati</taxon>
        <taxon>Bacillota</taxon>
        <taxon>Bacilli</taxon>
        <taxon>Bacillales</taxon>
        <taxon>Paenibacillaceae</taxon>
        <taxon>Paenibacillus</taxon>
    </lineage>
</organism>